<evidence type="ECO:0000259" key="2">
    <source>
        <dbReference type="Pfam" id="PF14661"/>
    </source>
</evidence>
<gene>
    <name evidence="3" type="ORF">BDW59DRAFT_138889</name>
</gene>
<feature type="compositionally biased region" description="Low complexity" evidence="1">
    <location>
        <begin position="476"/>
        <end position="495"/>
    </location>
</feature>
<proteinExistence type="predicted"/>
<accession>A0ABR4IYQ9</accession>
<dbReference type="PANTHER" id="PTHR16151:SF2">
    <property type="entry name" value="HAUS AUGMIN-LIKE COMPLEX SUBUNIT 6"/>
    <property type="match status" value="1"/>
</dbReference>
<evidence type="ECO:0000313" key="4">
    <source>
        <dbReference type="Proteomes" id="UP001610335"/>
    </source>
</evidence>
<feature type="domain" description="HAUS augmin-like complex subunit 6 N-terminal" evidence="2">
    <location>
        <begin position="23"/>
        <end position="221"/>
    </location>
</feature>
<organism evidence="3 4">
    <name type="scientific">Aspergillus cavernicola</name>
    <dbReference type="NCBI Taxonomy" id="176166"/>
    <lineage>
        <taxon>Eukaryota</taxon>
        <taxon>Fungi</taxon>
        <taxon>Dikarya</taxon>
        <taxon>Ascomycota</taxon>
        <taxon>Pezizomycotina</taxon>
        <taxon>Eurotiomycetes</taxon>
        <taxon>Eurotiomycetidae</taxon>
        <taxon>Eurotiales</taxon>
        <taxon>Aspergillaceae</taxon>
        <taxon>Aspergillus</taxon>
        <taxon>Aspergillus subgen. Nidulantes</taxon>
    </lineage>
</organism>
<reference evidence="3 4" key="1">
    <citation type="submission" date="2024-07" db="EMBL/GenBank/DDBJ databases">
        <title>Section-level genome sequencing and comparative genomics of Aspergillus sections Usti and Cavernicolus.</title>
        <authorList>
            <consortium name="Lawrence Berkeley National Laboratory"/>
            <person name="Nybo J.L."/>
            <person name="Vesth T.C."/>
            <person name="Theobald S."/>
            <person name="Frisvad J.C."/>
            <person name="Larsen T.O."/>
            <person name="Kjaerboelling I."/>
            <person name="Rothschild-Mancinelli K."/>
            <person name="Lyhne E.K."/>
            <person name="Kogle M.E."/>
            <person name="Barry K."/>
            <person name="Clum A."/>
            <person name="Na H."/>
            <person name="Ledsgaard L."/>
            <person name="Lin J."/>
            <person name="Lipzen A."/>
            <person name="Kuo A."/>
            <person name="Riley R."/>
            <person name="Mondo S."/>
            <person name="LaButti K."/>
            <person name="Haridas S."/>
            <person name="Pangalinan J."/>
            <person name="Salamov A.A."/>
            <person name="Simmons B.A."/>
            <person name="Magnuson J.K."/>
            <person name="Chen J."/>
            <person name="Drula E."/>
            <person name="Henrissat B."/>
            <person name="Wiebenga A."/>
            <person name="Lubbers R.J."/>
            <person name="Gomes A.C."/>
            <person name="Makela M.R."/>
            <person name="Stajich J."/>
            <person name="Grigoriev I.V."/>
            <person name="Mortensen U.H."/>
            <person name="De vries R.P."/>
            <person name="Baker S.E."/>
            <person name="Andersen M.R."/>
        </authorList>
    </citation>
    <scope>NUCLEOTIDE SEQUENCE [LARGE SCALE GENOMIC DNA]</scope>
    <source>
        <strain evidence="3 4">CBS 600.67</strain>
    </source>
</reference>
<dbReference type="Pfam" id="PF14661">
    <property type="entry name" value="HAUS6_N"/>
    <property type="match status" value="1"/>
</dbReference>
<dbReference type="PANTHER" id="PTHR16151">
    <property type="entry name" value="HAUS AUGMIN-LIKE COMPLEX SUBUNIT 6"/>
    <property type="match status" value="1"/>
</dbReference>
<comment type="caution">
    <text evidence="3">The sequence shown here is derived from an EMBL/GenBank/DDBJ whole genome shotgun (WGS) entry which is preliminary data.</text>
</comment>
<feature type="compositionally biased region" description="Low complexity" evidence="1">
    <location>
        <begin position="381"/>
        <end position="395"/>
    </location>
</feature>
<keyword evidence="4" id="KW-1185">Reference proteome</keyword>
<dbReference type="InterPro" id="IPR028163">
    <property type="entry name" value="HAUS_6_N"/>
</dbReference>
<evidence type="ECO:0000313" key="3">
    <source>
        <dbReference type="EMBL" id="KAL2832913.1"/>
    </source>
</evidence>
<feature type="region of interest" description="Disordered" evidence="1">
    <location>
        <begin position="377"/>
        <end position="559"/>
    </location>
</feature>
<feature type="compositionally biased region" description="Basic and acidic residues" evidence="1">
    <location>
        <begin position="415"/>
        <end position="424"/>
    </location>
</feature>
<dbReference type="InterPro" id="IPR026797">
    <property type="entry name" value="HAUS_6"/>
</dbReference>
<feature type="compositionally biased region" description="Polar residues" evidence="1">
    <location>
        <begin position="535"/>
        <end position="555"/>
    </location>
</feature>
<feature type="compositionally biased region" description="Low complexity" evidence="1">
    <location>
        <begin position="511"/>
        <end position="527"/>
    </location>
</feature>
<protein>
    <submittedName>
        <fullName evidence="3">HAUS augmin-like complex subunit 6 N-terminus-domain-containing protein</fullName>
    </submittedName>
</protein>
<dbReference type="EMBL" id="JBFXLS010000005">
    <property type="protein sequence ID" value="KAL2832913.1"/>
    <property type="molecule type" value="Genomic_DNA"/>
</dbReference>
<evidence type="ECO:0000256" key="1">
    <source>
        <dbReference type="SAM" id="MobiDB-lite"/>
    </source>
</evidence>
<name>A0ABR4IYQ9_9EURO</name>
<dbReference type="Proteomes" id="UP001610335">
    <property type="component" value="Unassembled WGS sequence"/>
</dbReference>
<sequence>MQSSKTARPKPPNWPPQSSHTVLIRNLQLLELDRLEDWPGVTPRTLSSSSQNQRQRLKVTEWILYRLIALWDPETARDKLRPFFPPLEPLQSVNLRAALFRVLSDLKKNGDLGRETILRKSMLDDCKGEKFDELLAVLSTNVVRKKKVHDRTHAIYLSLASGLTPQEYPLLLPLILAHRVSLKTLGGRRDRVRDTHEKFFHLLERKKHELDARSTSDSHALHMQEVGLEALGRETKVNWQGNPEWTDAILYGGLNSGRDTFLELPFDSAWSQAKKSTVDDLCITASRPDLVTDLETRVLQQRARMQRWHQYTASFKRPGAALPSKPTGRNKTPPLVFRDHQSLTIASISKAVRQPVERGPPIANNRNLLHSISEAMERINSPPSRQRTPPTSITEPEPEPKRNLSRPIPTITRPEIFEPPKHSLDIPPAEITAYEYPTEQSFQRRPRQPYTLTERTRKSMSMSLVEEVPESPDNYPTFESPTEQPTEQPPEQLFEQEPRRSYTLLERTRKSMSLLPPRELPRLNPSSRKSRVSLPVNQFESPTKSSATDFPSRASTPRDDLFEDQADYASVFKSRPRIALSPVVSPAVHISPIGDFDLSADVGSGDAEEDLDYVAVGSPLASRGRY</sequence>